<proteinExistence type="predicted"/>
<reference evidence="1 2" key="1">
    <citation type="journal article" date="2019" name="Nat. Ecol. Evol.">
        <title>Megaphylogeny resolves global patterns of mushroom evolution.</title>
        <authorList>
            <person name="Varga T."/>
            <person name="Krizsan K."/>
            <person name="Foldi C."/>
            <person name="Dima B."/>
            <person name="Sanchez-Garcia M."/>
            <person name="Sanchez-Ramirez S."/>
            <person name="Szollosi G.J."/>
            <person name="Szarkandi J.G."/>
            <person name="Papp V."/>
            <person name="Albert L."/>
            <person name="Andreopoulos W."/>
            <person name="Angelini C."/>
            <person name="Antonin V."/>
            <person name="Barry K.W."/>
            <person name="Bougher N.L."/>
            <person name="Buchanan P."/>
            <person name="Buyck B."/>
            <person name="Bense V."/>
            <person name="Catcheside P."/>
            <person name="Chovatia M."/>
            <person name="Cooper J."/>
            <person name="Damon W."/>
            <person name="Desjardin D."/>
            <person name="Finy P."/>
            <person name="Geml J."/>
            <person name="Haridas S."/>
            <person name="Hughes K."/>
            <person name="Justo A."/>
            <person name="Karasinski D."/>
            <person name="Kautmanova I."/>
            <person name="Kiss B."/>
            <person name="Kocsube S."/>
            <person name="Kotiranta H."/>
            <person name="LaButti K.M."/>
            <person name="Lechner B.E."/>
            <person name="Liimatainen K."/>
            <person name="Lipzen A."/>
            <person name="Lukacs Z."/>
            <person name="Mihaltcheva S."/>
            <person name="Morgado L.N."/>
            <person name="Niskanen T."/>
            <person name="Noordeloos M.E."/>
            <person name="Ohm R.A."/>
            <person name="Ortiz-Santana B."/>
            <person name="Ovrebo C."/>
            <person name="Racz N."/>
            <person name="Riley R."/>
            <person name="Savchenko A."/>
            <person name="Shiryaev A."/>
            <person name="Soop K."/>
            <person name="Spirin V."/>
            <person name="Szebenyi C."/>
            <person name="Tomsovsky M."/>
            <person name="Tulloss R.E."/>
            <person name="Uehling J."/>
            <person name="Grigoriev I.V."/>
            <person name="Vagvolgyi C."/>
            <person name="Papp T."/>
            <person name="Martin F.M."/>
            <person name="Miettinen O."/>
            <person name="Hibbett D.S."/>
            <person name="Nagy L.G."/>
        </authorList>
    </citation>
    <scope>NUCLEOTIDE SEQUENCE [LARGE SCALE GENOMIC DNA]</scope>
    <source>
        <strain evidence="1 2">CBS 962.96</strain>
    </source>
</reference>
<dbReference type="Proteomes" id="UP000297245">
    <property type="component" value="Unassembled WGS sequence"/>
</dbReference>
<dbReference type="EMBL" id="ML180198">
    <property type="protein sequence ID" value="THU78407.1"/>
    <property type="molecule type" value="Genomic_DNA"/>
</dbReference>
<gene>
    <name evidence="1" type="ORF">K435DRAFT_786268</name>
</gene>
<evidence type="ECO:0000313" key="2">
    <source>
        <dbReference type="Proteomes" id="UP000297245"/>
    </source>
</evidence>
<name>A0A4S8KRK8_DENBC</name>
<organism evidence="1 2">
    <name type="scientific">Dendrothele bispora (strain CBS 962.96)</name>
    <dbReference type="NCBI Taxonomy" id="1314807"/>
    <lineage>
        <taxon>Eukaryota</taxon>
        <taxon>Fungi</taxon>
        <taxon>Dikarya</taxon>
        <taxon>Basidiomycota</taxon>
        <taxon>Agaricomycotina</taxon>
        <taxon>Agaricomycetes</taxon>
        <taxon>Agaricomycetidae</taxon>
        <taxon>Agaricales</taxon>
        <taxon>Agaricales incertae sedis</taxon>
        <taxon>Dendrothele</taxon>
    </lineage>
</organism>
<evidence type="ECO:0000313" key="1">
    <source>
        <dbReference type="EMBL" id="THU78407.1"/>
    </source>
</evidence>
<accession>A0A4S8KRK8</accession>
<keyword evidence="2" id="KW-1185">Reference proteome</keyword>
<dbReference type="AlphaFoldDB" id="A0A4S8KRK8"/>
<sequence>MSAYQLQVGRVKNGIVKQLGSLHSHSLIPYVSSHRQCSLLPHKFGARTKLLTICMEEKANLVDIGCPRTSAHRVCGCDLTSSKTR</sequence>
<protein>
    <submittedName>
        <fullName evidence="1">Uncharacterized protein</fullName>
    </submittedName>
</protein>